<dbReference type="Proteomes" id="UP000053558">
    <property type="component" value="Unassembled WGS sequence"/>
</dbReference>
<accession>A0A5M3MHV9</accession>
<comment type="caution">
    <text evidence="1">The sequence shown here is derived from an EMBL/GenBank/DDBJ whole genome shotgun (WGS) entry which is preliminary data.</text>
</comment>
<keyword evidence="2" id="KW-1185">Reference proteome</keyword>
<protein>
    <submittedName>
        <fullName evidence="1">Uncharacterized protein</fullName>
    </submittedName>
</protein>
<dbReference type="Pfam" id="PF18759">
    <property type="entry name" value="Plavaka"/>
    <property type="match status" value="1"/>
</dbReference>
<dbReference type="EMBL" id="JH711581">
    <property type="protein sequence ID" value="EIW78819.1"/>
    <property type="molecule type" value="Genomic_DNA"/>
</dbReference>
<dbReference type="AlphaFoldDB" id="A0A5M3MHV9"/>
<dbReference type="KEGG" id="cput:CONPUDRAFT_60102"/>
<evidence type="ECO:0000313" key="2">
    <source>
        <dbReference type="Proteomes" id="UP000053558"/>
    </source>
</evidence>
<organism evidence="1 2">
    <name type="scientific">Coniophora puteana (strain RWD-64-598)</name>
    <name type="common">Brown rot fungus</name>
    <dbReference type="NCBI Taxonomy" id="741705"/>
    <lineage>
        <taxon>Eukaryota</taxon>
        <taxon>Fungi</taxon>
        <taxon>Dikarya</taxon>
        <taxon>Basidiomycota</taxon>
        <taxon>Agaricomycotina</taxon>
        <taxon>Agaricomycetes</taxon>
        <taxon>Agaricomycetidae</taxon>
        <taxon>Boletales</taxon>
        <taxon>Coniophorineae</taxon>
        <taxon>Coniophoraceae</taxon>
        <taxon>Coniophora</taxon>
    </lineage>
</organism>
<proteinExistence type="predicted"/>
<dbReference type="OMA" id="RINTSHD"/>
<gene>
    <name evidence="1" type="ORF">CONPUDRAFT_60102</name>
</gene>
<dbReference type="RefSeq" id="XP_007770484.1">
    <property type="nucleotide sequence ID" value="XM_007772294.1"/>
</dbReference>
<reference evidence="2" key="1">
    <citation type="journal article" date="2012" name="Science">
        <title>The Paleozoic origin of enzymatic lignin decomposition reconstructed from 31 fungal genomes.</title>
        <authorList>
            <person name="Floudas D."/>
            <person name="Binder M."/>
            <person name="Riley R."/>
            <person name="Barry K."/>
            <person name="Blanchette R.A."/>
            <person name="Henrissat B."/>
            <person name="Martinez A.T."/>
            <person name="Otillar R."/>
            <person name="Spatafora J.W."/>
            <person name="Yadav J.S."/>
            <person name="Aerts A."/>
            <person name="Benoit I."/>
            <person name="Boyd A."/>
            <person name="Carlson A."/>
            <person name="Copeland A."/>
            <person name="Coutinho P.M."/>
            <person name="de Vries R.P."/>
            <person name="Ferreira P."/>
            <person name="Findley K."/>
            <person name="Foster B."/>
            <person name="Gaskell J."/>
            <person name="Glotzer D."/>
            <person name="Gorecki P."/>
            <person name="Heitman J."/>
            <person name="Hesse C."/>
            <person name="Hori C."/>
            <person name="Igarashi K."/>
            <person name="Jurgens J.A."/>
            <person name="Kallen N."/>
            <person name="Kersten P."/>
            <person name="Kohler A."/>
            <person name="Kuees U."/>
            <person name="Kumar T.K.A."/>
            <person name="Kuo A."/>
            <person name="LaButti K."/>
            <person name="Larrondo L.F."/>
            <person name="Lindquist E."/>
            <person name="Ling A."/>
            <person name="Lombard V."/>
            <person name="Lucas S."/>
            <person name="Lundell T."/>
            <person name="Martin R."/>
            <person name="McLaughlin D.J."/>
            <person name="Morgenstern I."/>
            <person name="Morin E."/>
            <person name="Murat C."/>
            <person name="Nagy L.G."/>
            <person name="Nolan M."/>
            <person name="Ohm R.A."/>
            <person name="Patyshakuliyeva A."/>
            <person name="Rokas A."/>
            <person name="Ruiz-Duenas F.J."/>
            <person name="Sabat G."/>
            <person name="Salamov A."/>
            <person name="Samejima M."/>
            <person name="Schmutz J."/>
            <person name="Slot J.C."/>
            <person name="St John F."/>
            <person name="Stenlid J."/>
            <person name="Sun H."/>
            <person name="Sun S."/>
            <person name="Syed K."/>
            <person name="Tsang A."/>
            <person name="Wiebenga A."/>
            <person name="Young D."/>
            <person name="Pisabarro A."/>
            <person name="Eastwood D.C."/>
            <person name="Martin F."/>
            <person name="Cullen D."/>
            <person name="Grigoriev I.V."/>
            <person name="Hibbett D.S."/>
        </authorList>
    </citation>
    <scope>NUCLEOTIDE SEQUENCE [LARGE SCALE GENOMIC DNA]</scope>
    <source>
        <strain evidence="2">RWD-64-598 SS2</strain>
    </source>
</reference>
<sequence length="861" mass="98064">GRKCGPDGQFVDDDVPPFPLPPRALNDWAPFRNRVEFETADFLYRRSQAPAGEIDELMDLWGATLQEYGAHPPFANHTDLYKTIDAIKAGEVPWESFCMSYKGPMPARDIPPWMTSKYDVWFRDPHTVVKNMLANPDFKDSMVYSPYRDFDTSGSRQWEDMFSGDWVWNQADTIAEDPTTAGSTFVPIILGSDKTTVSVATGHTEYYPLYLSIGNVHNTVRRAHRNAVALIGFLSIPKTNQSHAGDPEFRHFCRQLYHSSLSRILRSLRSGMTQYEVVRFGDGYFRRVIYGLGPYIADYPEQVLLTCIVQGWCPKCLAFRDDLDGSDAVHPVLNRCKEHNELVIDELNLDTLWDNYGVIGNTIPFTNDYPRADIHEMISPDILHQLIKGAFKDHLVEWVVTYLHKVHPKAHALQILDDIDRRIAAVAPFAGLRRFPNGRGFKQWTGDDSKALMKVYIPAIEGHVPRDVVRTFRAFLEFCYLVRRDVINDETLVEIEDALERFHRYRSIFQTLGVATSLSLPRQHSLKHYVFLIRQFGAPNGLCSSITESKHIKAVKEPWRRSSRFEALKQMLITNQRLDKLAAARVDFAARGMLKQPCVDVVRARIGILSQRNGSIEDEEGSAIDGRIEAKVRLGSSPARGRAHTIPALAGELKLPEFDLFYQVRCFLFEQLSPSSGVDVVNVPLSRLPHLPRTSRIFIYNSATATFRAPSDICGTGGMRSERIRSTLNWRNEAARHDCAFVSTNRHTPGMLGMEVVRVLAFFGFDYRSKYYRCALVHWHSRVQDTRDEDTGMFMVTPDHNDDGTSLLAVVHVNSLVRAAHLIPFYGDKFIPEGAKHYDSYNDFAGFYVNRYADHHLFEIA</sequence>
<dbReference type="GeneID" id="19208070"/>
<evidence type="ECO:0000313" key="1">
    <source>
        <dbReference type="EMBL" id="EIW78819.1"/>
    </source>
</evidence>
<dbReference type="InterPro" id="IPR041078">
    <property type="entry name" value="Plavaka"/>
</dbReference>
<name>A0A5M3MHV9_CONPW</name>
<dbReference type="OrthoDB" id="3199698at2759"/>
<feature type="non-terminal residue" evidence="1">
    <location>
        <position position="1"/>
    </location>
</feature>